<reference evidence="1 2" key="1">
    <citation type="submission" date="2020-08" db="EMBL/GenBank/DDBJ databases">
        <title>Sequencing the genomes of 1000 actinobacteria strains.</title>
        <authorList>
            <person name="Klenk H.-P."/>
        </authorList>
    </citation>
    <scope>NUCLEOTIDE SEQUENCE [LARGE SCALE GENOMIC DNA]</scope>
    <source>
        <strain evidence="1 2">DSM 45582</strain>
    </source>
</reference>
<dbReference type="Proteomes" id="UP000580474">
    <property type="component" value="Unassembled WGS sequence"/>
</dbReference>
<gene>
    <name evidence="1" type="ORF">BJ969_002911</name>
</gene>
<dbReference type="AlphaFoldDB" id="A0A840NI08"/>
<evidence type="ECO:0000313" key="1">
    <source>
        <dbReference type="EMBL" id="MBB5069823.1"/>
    </source>
</evidence>
<accession>A0A840NI08</accession>
<sequence>MDTSRLRNSLCWLFEQIALVAGAGAEISRDRFHQACEDLLFEQGEAAFNRMLLPVLEAVLELSPNAAEGTMPHPDFVGWMRALGMNPATALCASEKARLRRPGDLSLHAMLHVMRDYHLAGAGVHHRS</sequence>
<dbReference type="EMBL" id="JACHIV010000001">
    <property type="protein sequence ID" value="MBB5069823.1"/>
    <property type="molecule type" value="Genomic_DNA"/>
</dbReference>
<protein>
    <submittedName>
        <fullName evidence="1">Uncharacterized protein</fullName>
    </submittedName>
</protein>
<name>A0A840NI08_9PSEU</name>
<evidence type="ECO:0000313" key="2">
    <source>
        <dbReference type="Proteomes" id="UP000580474"/>
    </source>
</evidence>
<dbReference type="RefSeq" id="WP_184479451.1">
    <property type="nucleotide sequence ID" value="NZ_JACHIV010000001.1"/>
</dbReference>
<keyword evidence="2" id="KW-1185">Reference proteome</keyword>
<organism evidence="1 2">
    <name type="scientific">Saccharopolyspora gloriosae</name>
    <dbReference type="NCBI Taxonomy" id="455344"/>
    <lineage>
        <taxon>Bacteria</taxon>
        <taxon>Bacillati</taxon>
        <taxon>Actinomycetota</taxon>
        <taxon>Actinomycetes</taxon>
        <taxon>Pseudonocardiales</taxon>
        <taxon>Pseudonocardiaceae</taxon>
        <taxon>Saccharopolyspora</taxon>
    </lineage>
</organism>
<proteinExistence type="predicted"/>
<comment type="caution">
    <text evidence="1">The sequence shown here is derived from an EMBL/GenBank/DDBJ whole genome shotgun (WGS) entry which is preliminary data.</text>
</comment>